<proteinExistence type="predicted"/>
<dbReference type="AlphaFoldDB" id="A0A6C0IPM8"/>
<sequence>MDNLATRKERQDMIVEPLHVMVHLALLNYCPIGTKISISDNTLHLQKPSYVQGVLRWWSNDSKDDLYYLFHAIRRYYLWYKNTKDLKYNYILENSIKGIGKLIITYQSCKNTAITHSLSLYKNILEMEQPDLFRETSENVITMDNVFKGVTDLYSKHQIFVIFNTLKILETETNAEYINQYLTSLESFFVPLNVEIRSWIHTNLSC</sequence>
<name>A0A6C0IPM8_9ZZZZ</name>
<reference evidence="1" key="1">
    <citation type="journal article" date="2020" name="Nature">
        <title>Giant virus diversity and host interactions through global metagenomics.</title>
        <authorList>
            <person name="Schulz F."/>
            <person name="Roux S."/>
            <person name="Paez-Espino D."/>
            <person name="Jungbluth S."/>
            <person name="Walsh D.A."/>
            <person name="Denef V.J."/>
            <person name="McMahon K.D."/>
            <person name="Konstantinidis K.T."/>
            <person name="Eloe-Fadrosh E.A."/>
            <person name="Kyrpides N.C."/>
            <person name="Woyke T."/>
        </authorList>
    </citation>
    <scope>NUCLEOTIDE SEQUENCE</scope>
    <source>
        <strain evidence="1">GVMAG-M-3300024261-37</strain>
    </source>
</reference>
<organism evidence="1">
    <name type="scientific">viral metagenome</name>
    <dbReference type="NCBI Taxonomy" id="1070528"/>
    <lineage>
        <taxon>unclassified sequences</taxon>
        <taxon>metagenomes</taxon>
        <taxon>organismal metagenomes</taxon>
    </lineage>
</organism>
<evidence type="ECO:0000313" key="1">
    <source>
        <dbReference type="EMBL" id="QHT95158.1"/>
    </source>
</evidence>
<protein>
    <submittedName>
        <fullName evidence="1">Uncharacterized protein</fullName>
    </submittedName>
</protein>
<accession>A0A6C0IPM8</accession>
<dbReference type="EMBL" id="MN740235">
    <property type="protein sequence ID" value="QHT95158.1"/>
    <property type="molecule type" value="Genomic_DNA"/>
</dbReference>